<dbReference type="OrthoDB" id="9804720at2"/>
<dbReference type="GO" id="GO:0006614">
    <property type="term" value="P:SRP-dependent cotranslational protein targeting to membrane"/>
    <property type="evidence" value="ECO:0007669"/>
    <property type="project" value="InterPro"/>
</dbReference>
<dbReference type="PATRIC" id="fig|1122219.3.peg.3183"/>
<comment type="catalytic activity">
    <reaction evidence="8 9">
        <text>GTP + H2O = GDP + phosphate + H(+)</text>
        <dbReference type="Rhea" id="RHEA:19669"/>
        <dbReference type="ChEBI" id="CHEBI:15377"/>
        <dbReference type="ChEBI" id="CHEBI:15378"/>
        <dbReference type="ChEBI" id="CHEBI:37565"/>
        <dbReference type="ChEBI" id="CHEBI:43474"/>
        <dbReference type="ChEBI" id="CHEBI:58189"/>
        <dbReference type="EC" id="3.6.5.4"/>
    </reaction>
</comment>
<gene>
    <name evidence="9" type="primary">ffh</name>
    <name evidence="11" type="ORF">AB840_14140</name>
</gene>
<protein>
    <recommendedName>
        <fullName evidence="9">Signal recognition particle protein</fullName>
        <ecNumber evidence="9">3.6.5.4</ecNumber>
    </recommendedName>
    <alternativeName>
        <fullName evidence="9">Fifty-four homolog</fullName>
    </alternativeName>
</protein>
<dbReference type="InterPro" id="IPR004780">
    <property type="entry name" value="SRP"/>
</dbReference>
<dbReference type="InterPro" id="IPR042101">
    <property type="entry name" value="SRP54_N_sf"/>
</dbReference>
<dbReference type="InterPro" id="IPR003593">
    <property type="entry name" value="AAA+_ATPase"/>
</dbReference>
<sequence length="449" mass="49386">MPFESLSERFQAAFKKLRGKGKLSEEDITEALKEMRRALLEADVNFTVTKDFIKKVREKAVGEEIFGSLNASQTVIKIVRDELAELLGGTQSRIAIAPKPPTIIMLVGLQGAGKTTTAAKLAKKLKAQGKSPIMVAGDVYRPAAITQLQVLGKELDIPVYTEEGSTDPVQIAENAIPYAVGHLRDVVIIDTAGRLHINETLMDELIHIKEEVHPHEILLVVDAMTGQDAVTAASAFDGALGIDGMIMTKLDGDARGGAALSIKAVTGKPIKFIGVSEKLDGLEEFHPNRYASRILDLGDVETIIEKAQAAFDEESMANMKQTMKSGTFTFDDFLTQLHMIKKMGNVGSIMSLIPGIGKYKKELDKVDMDGKELKHIEAIITSMTAQERSSGNPKMLIKDSRKRRIAKGSGTRVQDVNRLIKQFTEMQKMMKQAKKAQQKRRGFIPRLPF</sequence>
<dbReference type="Pfam" id="PF02881">
    <property type="entry name" value="SRP54_N"/>
    <property type="match status" value="1"/>
</dbReference>
<organism evidence="11 12">
    <name type="scientific">Megasphaera cerevisiae DSM 20462</name>
    <dbReference type="NCBI Taxonomy" id="1122219"/>
    <lineage>
        <taxon>Bacteria</taxon>
        <taxon>Bacillati</taxon>
        <taxon>Bacillota</taxon>
        <taxon>Negativicutes</taxon>
        <taxon>Veillonellales</taxon>
        <taxon>Veillonellaceae</taxon>
        <taxon>Megasphaera</taxon>
    </lineage>
</organism>
<dbReference type="PANTHER" id="PTHR11564:SF5">
    <property type="entry name" value="SIGNAL RECOGNITION PARTICLE SUBUNIT SRP54"/>
    <property type="match status" value="1"/>
</dbReference>
<dbReference type="GO" id="GO:0008312">
    <property type="term" value="F:7S RNA binding"/>
    <property type="evidence" value="ECO:0007669"/>
    <property type="project" value="InterPro"/>
</dbReference>
<name>A0A0J6WT39_9FIRM</name>
<evidence type="ECO:0000256" key="2">
    <source>
        <dbReference type="ARBA" id="ARBA00022741"/>
    </source>
</evidence>
<evidence type="ECO:0000313" key="11">
    <source>
        <dbReference type="EMBL" id="KMO85323.1"/>
    </source>
</evidence>
<dbReference type="EC" id="3.6.5.4" evidence="9"/>
<dbReference type="InterPro" id="IPR004125">
    <property type="entry name" value="Signal_recog_particle_SRP54_M"/>
</dbReference>
<keyword evidence="5 9" id="KW-0342">GTP-binding</keyword>
<dbReference type="GO" id="GO:0048500">
    <property type="term" value="C:signal recognition particle"/>
    <property type="evidence" value="ECO:0007669"/>
    <property type="project" value="UniProtKB-UniRule"/>
</dbReference>
<dbReference type="Pfam" id="PF00448">
    <property type="entry name" value="SRP54"/>
    <property type="match status" value="1"/>
</dbReference>
<evidence type="ECO:0000256" key="5">
    <source>
        <dbReference type="ARBA" id="ARBA00023134"/>
    </source>
</evidence>
<evidence type="ECO:0000256" key="9">
    <source>
        <dbReference type="HAMAP-Rule" id="MF_00306"/>
    </source>
</evidence>
<evidence type="ECO:0000256" key="7">
    <source>
        <dbReference type="ARBA" id="ARBA00023274"/>
    </source>
</evidence>
<comment type="subcellular location">
    <subcellularLocation>
        <location evidence="9">Cytoplasm</location>
    </subcellularLocation>
    <text evidence="9">The SRP-RNC complex is targeted to the cytoplasmic membrane.</text>
</comment>
<reference evidence="11 12" key="1">
    <citation type="submission" date="2015-06" db="EMBL/GenBank/DDBJ databases">
        <title>Draft genome sequence of beer spoilage bacterium Megasphaera cerevisiae type strain 20462.</title>
        <authorList>
            <person name="Kutumbaka K."/>
            <person name="Pasmowitz J."/>
            <person name="Mategko J."/>
            <person name="Reyes D."/>
            <person name="Friedrich A."/>
            <person name="Han S."/>
            <person name="Martens-Habbena W."/>
            <person name="Neal-McKinney J."/>
            <person name="Janagama H.K."/>
            <person name="Nadala C."/>
            <person name="Samadpour M."/>
        </authorList>
    </citation>
    <scope>NUCLEOTIDE SEQUENCE [LARGE SCALE GENOMIC DNA]</scope>
    <source>
        <strain evidence="11 12">DSM 20462</strain>
    </source>
</reference>
<dbReference type="GO" id="GO:0003924">
    <property type="term" value="F:GTPase activity"/>
    <property type="evidence" value="ECO:0007669"/>
    <property type="project" value="UniProtKB-UniRule"/>
</dbReference>
<evidence type="ECO:0000259" key="10">
    <source>
        <dbReference type="PROSITE" id="PS00300"/>
    </source>
</evidence>
<dbReference type="InterPro" id="IPR013822">
    <property type="entry name" value="Signal_recog_particl_SRP54_hlx"/>
</dbReference>
<dbReference type="PROSITE" id="PS00300">
    <property type="entry name" value="SRP54"/>
    <property type="match status" value="1"/>
</dbReference>
<feature type="binding site" evidence="9">
    <location>
        <begin position="248"/>
        <end position="251"/>
    </location>
    <ligand>
        <name>GTP</name>
        <dbReference type="ChEBI" id="CHEBI:37565"/>
    </ligand>
</feature>
<evidence type="ECO:0000256" key="3">
    <source>
        <dbReference type="ARBA" id="ARBA00022801"/>
    </source>
</evidence>
<proteinExistence type="inferred from homology"/>
<dbReference type="Pfam" id="PF02978">
    <property type="entry name" value="SRP_SPB"/>
    <property type="match status" value="1"/>
</dbReference>
<keyword evidence="3 9" id="KW-0378">Hydrolase</keyword>
<dbReference type="SMART" id="SM00382">
    <property type="entry name" value="AAA"/>
    <property type="match status" value="1"/>
</dbReference>
<comment type="function">
    <text evidence="9">Involved in targeting and insertion of nascent membrane proteins into the cytoplasmic membrane. Binds to the hydrophobic signal sequence of the ribosome-nascent chain (RNC) as it emerges from the ribosomes. The SRP-RNC complex is then targeted to the cytoplasmic membrane where it interacts with the SRP receptor FtsY.</text>
</comment>
<dbReference type="AlphaFoldDB" id="A0A0J6WT39"/>
<dbReference type="Gene3D" id="3.40.50.300">
    <property type="entry name" value="P-loop containing nucleotide triphosphate hydrolases"/>
    <property type="match status" value="1"/>
</dbReference>
<dbReference type="SUPFAM" id="SSF47446">
    <property type="entry name" value="Signal peptide-binding domain"/>
    <property type="match status" value="1"/>
</dbReference>
<dbReference type="Gene3D" id="1.10.260.30">
    <property type="entry name" value="Signal recognition particle, SRP54 subunit, M-domain"/>
    <property type="match status" value="1"/>
</dbReference>
<dbReference type="SMART" id="SM00962">
    <property type="entry name" value="SRP54"/>
    <property type="match status" value="1"/>
</dbReference>
<dbReference type="CDD" id="cd18539">
    <property type="entry name" value="SRP_G"/>
    <property type="match status" value="1"/>
</dbReference>
<dbReference type="EMBL" id="LEKT01000073">
    <property type="protein sequence ID" value="KMO85323.1"/>
    <property type="molecule type" value="Genomic_DNA"/>
</dbReference>
<dbReference type="PANTHER" id="PTHR11564">
    <property type="entry name" value="SIGNAL RECOGNITION PARTICLE 54K PROTEIN SRP54"/>
    <property type="match status" value="1"/>
</dbReference>
<feature type="domain" description="SRP54-type proteins GTP-binding" evidence="10">
    <location>
        <begin position="269"/>
        <end position="282"/>
    </location>
</feature>
<evidence type="ECO:0000256" key="6">
    <source>
        <dbReference type="ARBA" id="ARBA00023135"/>
    </source>
</evidence>
<dbReference type="SMART" id="SM00963">
    <property type="entry name" value="SRP54_N"/>
    <property type="match status" value="1"/>
</dbReference>
<dbReference type="InterPro" id="IPR022941">
    <property type="entry name" value="SRP54"/>
</dbReference>
<dbReference type="FunCoup" id="A0A0J6WT39">
    <property type="interactions" value="499"/>
</dbReference>
<comment type="similarity">
    <text evidence="1 9">Belongs to the GTP-binding SRP family. SRP54 subfamily.</text>
</comment>
<comment type="caution">
    <text evidence="11">The sequence shown here is derived from an EMBL/GenBank/DDBJ whole genome shotgun (WGS) entry which is preliminary data.</text>
</comment>
<dbReference type="InParanoid" id="A0A0J6WT39"/>
<keyword evidence="6 9" id="KW-0733">Signal recognition particle</keyword>
<evidence type="ECO:0000313" key="12">
    <source>
        <dbReference type="Proteomes" id="UP000036503"/>
    </source>
</evidence>
<accession>A0A0J6WT39</accession>
<keyword evidence="4 9" id="KW-0694">RNA-binding</keyword>
<evidence type="ECO:0000256" key="1">
    <source>
        <dbReference type="ARBA" id="ARBA00005450"/>
    </source>
</evidence>
<keyword evidence="7 9" id="KW-0687">Ribonucleoprotein</keyword>
<dbReference type="STRING" id="39029.BSR42_05405"/>
<dbReference type="NCBIfam" id="TIGR00959">
    <property type="entry name" value="ffh"/>
    <property type="match status" value="1"/>
</dbReference>
<dbReference type="RefSeq" id="WP_048515490.1">
    <property type="nucleotide sequence ID" value="NZ_FUXD01000064.1"/>
</dbReference>
<dbReference type="GO" id="GO:0005525">
    <property type="term" value="F:GTP binding"/>
    <property type="evidence" value="ECO:0007669"/>
    <property type="project" value="UniProtKB-UniRule"/>
</dbReference>
<dbReference type="InterPro" id="IPR027417">
    <property type="entry name" value="P-loop_NTPase"/>
</dbReference>
<evidence type="ECO:0000256" key="8">
    <source>
        <dbReference type="ARBA" id="ARBA00048027"/>
    </source>
</evidence>
<dbReference type="Gene3D" id="1.20.120.140">
    <property type="entry name" value="Signal recognition particle SRP54, nucleotide-binding domain"/>
    <property type="match status" value="1"/>
</dbReference>
<dbReference type="InterPro" id="IPR000897">
    <property type="entry name" value="SRP54_GTPase_dom"/>
</dbReference>
<comment type="domain">
    <text evidence="9">Composed of three domains: the N-terminal N domain, which is responsible for interactions with the ribosome, the central G domain, which binds GTP, and the C-terminal M domain, which binds the RNA and the signal sequence of the RNC.</text>
</comment>
<keyword evidence="2 9" id="KW-0547">Nucleotide-binding</keyword>
<comment type="subunit">
    <text evidence="9">Part of the signal recognition particle protein translocation system, which is composed of SRP and FtsY.</text>
</comment>
<dbReference type="FunFam" id="3.40.50.300:FF:000022">
    <property type="entry name" value="Signal recognition particle 54 kDa subunit"/>
    <property type="match status" value="1"/>
</dbReference>
<dbReference type="Proteomes" id="UP000036503">
    <property type="component" value="Unassembled WGS sequence"/>
</dbReference>
<dbReference type="SUPFAM" id="SSF52540">
    <property type="entry name" value="P-loop containing nucleoside triphosphate hydrolases"/>
    <property type="match status" value="1"/>
</dbReference>
<dbReference type="InterPro" id="IPR036891">
    <property type="entry name" value="Signal_recog_part_SRP54_M_sf"/>
</dbReference>
<feature type="binding site" evidence="9">
    <location>
        <begin position="108"/>
        <end position="115"/>
    </location>
    <ligand>
        <name>GTP</name>
        <dbReference type="ChEBI" id="CHEBI:37565"/>
    </ligand>
</feature>
<dbReference type="HAMAP" id="MF_00306">
    <property type="entry name" value="SRP54"/>
    <property type="match status" value="1"/>
</dbReference>
<keyword evidence="12" id="KW-1185">Reference proteome</keyword>
<keyword evidence="9" id="KW-0963">Cytoplasm</keyword>
<feature type="binding site" evidence="9">
    <location>
        <begin position="190"/>
        <end position="194"/>
    </location>
    <ligand>
        <name>GTP</name>
        <dbReference type="ChEBI" id="CHEBI:37565"/>
    </ligand>
</feature>
<evidence type="ECO:0000256" key="4">
    <source>
        <dbReference type="ARBA" id="ARBA00022884"/>
    </source>
</evidence>